<organism evidence="1 2">
    <name type="scientific">Parabacteroides faecis</name>
    <dbReference type="NCBI Taxonomy" id="1217282"/>
    <lineage>
        <taxon>Bacteria</taxon>
        <taxon>Pseudomonadati</taxon>
        <taxon>Bacteroidota</taxon>
        <taxon>Bacteroidia</taxon>
        <taxon>Bacteroidales</taxon>
        <taxon>Tannerellaceae</taxon>
        <taxon>Parabacteroides</taxon>
    </lineage>
</organism>
<protein>
    <submittedName>
        <fullName evidence="1">CRISPR-associated protein Csh2</fullName>
    </submittedName>
</protein>
<dbReference type="InterPro" id="IPR006482">
    <property type="entry name" value="Cas7_Csh2/Csh2"/>
</dbReference>
<dbReference type="Proteomes" id="UP000533637">
    <property type="component" value="Unassembled WGS sequence"/>
</dbReference>
<reference evidence="1 2" key="1">
    <citation type="submission" date="2020-08" db="EMBL/GenBank/DDBJ databases">
        <title>Genomic Encyclopedia of Type Strains, Phase IV (KMG-IV): sequencing the most valuable type-strain genomes for metagenomic binning, comparative biology and taxonomic classification.</title>
        <authorList>
            <person name="Goeker M."/>
        </authorList>
    </citation>
    <scope>NUCLEOTIDE SEQUENCE [LARGE SCALE GENOMIC DNA]</scope>
    <source>
        <strain evidence="1 2">DSM 102983</strain>
    </source>
</reference>
<dbReference type="InterPro" id="IPR013419">
    <property type="entry name" value="CRISPR-assoc_prot_Cas7/Csh2"/>
</dbReference>
<keyword evidence="2" id="KW-1185">Reference proteome</keyword>
<evidence type="ECO:0000313" key="2">
    <source>
        <dbReference type="Proteomes" id="UP000533637"/>
    </source>
</evidence>
<name>A0ABR6KI08_9BACT</name>
<accession>A0ABR6KI08</accession>
<sequence length="317" mass="36096">MENQQEKSEILFWYDSTYSIPNGDPFTGEQRYDDETKRILVSDVRIKRFIRDYFIQQNEIEKDKYDIYVFNDKSQIAEGSKESGSSARMKSLRVKYKCEKLDKKKPEEEALNLIKHCIDVRLFGGISTEKDAAVNITGPVQFALLNPSMNKIDLRIHQNTSVFSSSADKSGGAIGTTTVVPYALNQIHGWINPYSAKNSGLTTEDVQEMFKALWNSINNANTRSKSNQNSVLLLQIVYHTPNDKLYGVDKLVTITSEKEEEQIRGMADFQFDFNGLKAVVDSPKVKEVRFYTEIESIKNALLALGNEKIKSIDIFTK</sequence>
<comment type="caution">
    <text evidence="1">The sequence shown here is derived from an EMBL/GenBank/DDBJ whole genome shotgun (WGS) entry which is preliminary data.</text>
</comment>
<dbReference type="NCBIfam" id="TIGR02590">
    <property type="entry name" value="cas_Csh2"/>
    <property type="match status" value="1"/>
</dbReference>
<dbReference type="NCBIfam" id="TIGR01595">
    <property type="entry name" value="cas_CT1132"/>
    <property type="match status" value="1"/>
</dbReference>
<dbReference type="EMBL" id="JACHOC010000002">
    <property type="protein sequence ID" value="MBB4621085.1"/>
    <property type="molecule type" value="Genomic_DNA"/>
</dbReference>
<gene>
    <name evidence="1" type="ORF">GGQ57_000979</name>
</gene>
<dbReference type="RefSeq" id="WP_122375708.1">
    <property type="nucleotide sequence ID" value="NZ_BMPB01000003.1"/>
</dbReference>
<proteinExistence type="predicted"/>
<dbReference type="Pfam" id="PF05107">
    <property type="entry name" value="Cas_Cas7"/>
    <property type="match status" value="1"/>
</dbReference>
<evidence type="ECO:0000313" key="1">
    <source>
        <dbReference type="EMBL" id="MBB4621085.1"/>
    </source>
</evidence>